<organism evidence="4 5">
    <name type="scientific">Babesia caballi</name>
    <dbReference type="NCBI Taxonomy" id="5871"/>
    <lineage>
        <taxon>Eukaryota</taxon>
        <taxon>Sar</taxon>
        <taxon>Alveolata</taxon>
        <taxon>Apicomplexa</taxon>
        <taxon>Aconoidasida</taxon>
        <taxon>Piroplasmida</taxon>
        <taxon>Babesiidae</taxon>
        <taxon>Babesia</taxon>
    </lineage>
</organism>
<reference evidence="4 5" key="1">
    <citation type="submission" date="2021-06" db="EMBL/GenBank/DDBJ databases">
        <title>Genome sequence of Babesia caballi.</title>
        <authorList>
            <person name="Yamagishi J."/>
            <person name="Kidaka T."/>
            <person name="Ochi A."/>
        </authorList>
    </citation>
    <scope>NUCLEOTIDE SEQUENCE [LARGE SCALE GENOMIC DNA]</scope>
    <source>
        <strain evidence="4">USDA-D6B2</strain>
    </source>
</reference>
<gene>
    <name evidence="4" type="ORF">BcabD6B2_28930</name>
</gene>
<sequence>MHAFENELKVSQREHPVLLSEPPLNPKLHRERCCQLFFEAFEVPGLYMAPTSLLALYGSSKTTGLVLDLGEGVAHAVPINEGTVVPHAVGRLDVGGYDVTSFMLASLPGLDPAKVQDRQIAKEIKHNCGYVALDYEQELKALEKNPEQNARRYTLPDGSSISLGNASFQCPEMLLSPEVAGRNAPKMVDVVYHAIRNCEPDMHRALFSNIVLTGGSSLFSGLTERCEKDLRAAVNDNAPVKLAGTIKNRELTVWIGGSIVASLPSFQQMWVTKADYDESGPTVALEAAVLVLFEHAGDEQREDQRDVGVHLDGVRVGLDLAPGDGLVRVRAGVRAVVLLRRRDVHGVVGAVAHQVRVAHVVLRQAAAQDDDARLAAVDRDVVHSAYVAHHVDPQRGGLAAAPRLQPLLEGAVVVVGDEEVADAVEAALAHRGAVHVELADVRLAHALDQVLLHPAAAGDDDVDQLVLGQVDERVAQPAADHVRGEGEPDGALCAFAHFGVLVRGPDVLLGQRLVAQAEL</sequence>
<comment type="catalytic activity">
    <reaction evidence="2">
        <text>ATP + H2O = ADP + phosphate + H(+)</text>
        <dbReference type="Rhea" id="RHEA:13065"/>
        <dbReference type="ChEBI" id="CHEBI:15377"/>
        <dbReference type="ChEBI" id="CHEBI:15378"/>
        <dbReference type="ChEBI" id="CHEBI:30616"/>
        <dbReference type="ChEBI" id="CHEBI:43474"/>
        <dbReference type="ChEBI" id="CHEBI:456216"/>
    </reaction>
</comment>
<dbReference type="EMBL" id="BPLF01000002">
    <property type="protein sequence ID" value="GIX63458.1"/>
    <property type="molecule type" value="Genomic_DNA"/>
</dbReference>
<dbReference type="SUPFAM" id="SSF53067">
    <property type="entry name" value="Actin-like ATPase domain"/>
    <property type="match status" value="2"/>
</dbReference>
<protein>
    <submittedName>
        <fullName evidence="4">Actin, putative</fullName>
    </submittedName>
</protein>
<keyword evidence="1" id="KW-0378">Hydrolase</keyword>
<dbReference type="PRINTS" id="PR00190">
    <property type="entry name" value="ACTIN"/>
</dbReference>
<dbReference type="Pfam" id="PF00022">
    <property type="entry name" value="Actin"/>
    <property type="match status" value="1"/>
</dbReference>
<dbReference type="PROSITE" id="PS00432">
    <property type="entry name" value="ACTINS_2"/>
    <property type="match status" value="1"/>
</dbReference>
<evidence type="ECO:0000256" key="1">
    <source>
        <dbReference type="ARBA" id="ARBA00022801"/>
    </source>
</evidence>
<dbReference type="Gene3D" id="3.90.640.10">
    <property type="entry name" value="Actin, Chain A, domain 4"/>
    <property type="match status" value="1"/>
</dbReference>
<dbReference type="SMART" id="SM00268">
    <property type="entry name" value="ACTIN"/>
    <property type="match status" value="1"/>
</dbReference>
<comment type="similarity">
    <text evidence="3">Belongs to the actin family.</text>
</comment>
<dbReference type="RefSeq" id="XP_067715527.1">
    <property type="nucleotide sequence ID" value="XM_067859426.1"/>
</dbReference>
<dbReference type="InterPro" id="IPR004000">
    <property type="entry name" value="Actin"/>
</dbReference>
<evidence type="ECO:0000256" key="2">
    <source>
        <dbReference type="ARBA" id="ARBA00049360"/>
    </source>
</evidence>
<dbReference type="GO" id="GO:0016787">
    <property type="term" value="F:hydrolase activity"/>
    <property type="evidence" value="ECO:0007669"/>
    <property type="project" value="UniProtKB-KW"/>
</dbReference>
<dbReference type="Gene3D" id="3.30.420.40">
    <property type="match status" value="2"/>
</dbReference>
<dbReference type="PANTHER" id="PTHR11937">
    <property type="entry name" value="ACTIN"/>
    <property type="match status" value="1"/>
</dbReference>
<dbReference type="GeneID" id="94194939"/>
<comment type="caution">
    <text evidence="4">The sequence shown here is derived from an EMBL/GenBank/DDBJ whole genome shotgun (WGS) entry which is preliminary data.</text>
</comment>
<evidence type="ECO:0000313" key="4">
    <source>
        <dbReference type="EMBL" id="GIX63458.1"/>
    </source>
</evidence>
<evidence type="ECO:0000313" key="5">
    <source>
        <dbReference type="Proteomes" id="UP001497744"/>
    </source>
</evidence>
<dbReference type="InterPro" id="IPR043129">
    <property type="entry name" value="ATPase_NBD"/>
</dbReference>
<keyword evidence="5" id="KW-1185">Reference proteome</keyword>
<dbReference type="InterPro" id="IPR004001">
    <property type="entry name" value="Actin_CS"/>
</dbReference>
<dbReference type="AlphaFoldDB" id="A0AAV4LU35"/>
<evidence type="ECO:0000256" key="3">
    <source>
        <dbReference type="RuleBase" id="RU000487"/>
    </source>
</evidence>
<proteinExistence type="inferred from homology"/>
<accession>A0AAV4LU35</accession>
<name>A0AAV4LU35_BABCB</name>
<dbReference type="Proteomes" id="UP001497744">
    <property type="component" value="Unassembled WGS sequence"/>
</dbReference>